<feature type="region of interest" description="Disordered" evidence="1">
    <location>
        <begin position="1"/>
        <end position="57"/>
    </location>
</feature>
<dbReference type="KEGG" id="cai:Caci_0877"/>
<dbReference type="EMBL" id="CP001700">
    <property type="protein sequence ID" value="ACU69810.1"/>
    <property type="molecule type" value="Genomic_DNA"/>
</dbReference>
<evidence type="ECO:0000313" key="3">
    <source>
        <dbReference type="Proteomes" id="UP000000851"/>
    </source>
</evidence>
<dbReference type="AlphaFoldDB" id="C7Q2G8"/>
<evidence type="ECO:0000313" key="2">
    <source>
        <dbReference type="EMBL" id="ACU69810.1"/>
    </source>
</evidence>
<dbReference type="HOGENOM" id="CLU_2988185_0_0_11"/>
<feature type="compositionally biased region" description="Basic residues" evidence="1">
    <location>
        <begin position="1"/>
        <end position="18"/>
    </location>
</feature>
<organism evidence="2 3">
    <name type="scientific">Catenulispora acidiphila (strain DSM 44928 / JCM 14897 / NBRC 102108 / NRRL B-24433 / ID139908)</name>
    <dbReference type="NCBI Taxonomy" id="479433"/>
    <lineage>
        <taxon>Bacteria</taxon>
        <taxon>Bacillati</taxon>
        <taxon>Actinomycetota</taxon>
        <taxon>Actinomycetes</taxon>
        <taxon>Catenulisporales</taxon>
        <taxon>Catenulisporaceae</taxon>
        <taxon>Catenulispora</taxon>
    </lineage>
</organism>
<reference evidence="2 3" key="1">
    <citation type="journal article" date="2009" name="Stand. Genomic Sci.">
        <title>Complete genome sequence of Catenulispora acidiphila type strain (ID 139908).</title>
        <authorList>
            <person name="Copeland A."/>
            <person name="Lapidus A."/>
            <person name="Glavina Del Rio T."/>
            <person name="Nolan M."/>
            <person name="Lucas S."/>
            <person name="Chen F."/>
            <person name="Tice H."/>
            <person name="Cheng J.F."/>
            <person name="Bruce D."/>
            <person name="Goodwin L."/>
            <person name="Pitluck S."/>
            <person name="Mikhailova N."/>
            <person name="Pati A."/>
            <person name="Ivanova N."/>
            <person name="Mavromatis K."/>
            <person name="Chen A."/>
            <person name="Palaniappan K."/>
            <person name="Chain P."/>
            <person name="Land M."/>
            <person name="Hauser L."/>
            <person name="Chang Y.J."/>
            <person name="Jeffries C.D."/>
            <person name="Chertkov O."/>
            <person name="Brettin T."/>
            <person name="Detter J.C."/>
            <person name="Han C."/>
            <person name="Ali Z."/>
            <person name="Tindall B.J."/>
            <person name="Goker M."/>
            <person name="Bristow J."/>
            <person name="Eisen J.A."/>
            <person name="Markowitz V."/>
            <person name="Hugenholtz P."/>
            <person name="Kyrpides N.C."/>
            <person name="Klenk H.P."/>
        </authorList>
    </citation>
    <scope>NUCLEOTIDE SEQUENCE [LARGE SCALE GENOMIC DNA]</scope>
    <source>
        <strain evidence="3">DSM 44928 / JCM 14897 / NBRC 102108 / NRRL B-24433 / ID139908</strain>
    </source>
</reference>
<accession>C7Q2G8</accession>
<protein>
    <submittedName>
        <fullName evidence="2">Uncharacterized protein</fullName>
    </submittedName>
</protein>
<dbReference type="STRING" id="479433.Caci_0877"/>
<dbReference type="Proteomes" id="UP000000851">
    <property type="component" value="Chromosome"/>
</dbReference>
<sequence>MTVKTRVKRIMRSKKARQRDRERGGRDWPGGPDGGVREPRRPKGTPPQDSIQLAEPR</sequence>
<dbReference type="InParanoid" id="C7Q2G8"/>
<keyword evidence="3" id="KW-1185">Reference proteome</keyword>
<evidence type="ECO:0000256" key="1">
    <source>
        <dbReference type="SAM" id="MobiDB-lite"/>
    </source>
</evidence>
<name>C7Q2G8_CATAD</name>
<proteinExistence type="predicted"/>
<gene>
    <name evidence="2" type="ordered locus">Caci_0877</name>
</gene>